<dbReference type="AlphaFoldDB" id="A0A0G1UC58"/>
<organism evidence="1 2">
    <name type="scientific">Candidatus Jorgensenbacteria bacterium GW2011_GWA1_48_11</name>
    <dbReference type="NCBI Taxonomy" id="1618660"/>
    <lineage>
        <taxon>Bacteria</taxon>
        <taxon>Candidatus Joergenseniibacteriota</taxon>
    </lineage>
</organism>
<dbReference type="InterPro" id="IPR042184">
    <property type="entry name" value="YqeY/Aim41_N"/>
</dbReference>
<dbReference type="Gene3D" id="1.10.1510.10">
    <property type="entry name" value="Uncharacterised protein YqeY/AIM41 PF09424, N-terminal domain"/>
    <property type="match status" value="1"/>
</dbReference>
<dbReference type="SUPFAM" id="SSF89095">
    <property type="entry name" value="GatB/YqeY motif"/>
    <property type="match status" value="1"/>
</dbReference>
<dbReference type="PATRIC" id="fig|1618660.3.peg.351"/>
<protein>
    <recommendedName>
        <fullName evidence="3">Glutamyl-tRNA amidotransferase</fullName>
    </recommendedName>
</protein>
<dbReference type="InterPro" id="IPR019004">
    <property type="entry name" value="YqeY/Aim41"/>
</dbReference>
<dbReference type="InterPro" id="IPR023168">
    <property type="entry name" value="GatB_Yqey_C_2"/>
</dbReference>
<dbReference type="PANTHER" id="PTHR28055">
    <property type="entry name" value="ALTERED INHERITANCE OF MITOCHONDRIA PROTEIN 41, MITOCHONDRIAL"/>
    <property type="match status" value="1"/>
</dbReference>
<dbReference type="InterPro" id="IPR003789">
    <property type="entry name" value="Asn/Gln_tRNA_amidoTrase-B-like"/>
</dbReference>
<sequence length="142" mass="15685">MASDLQNKISGDLNDSLKSADPLLRETLRFLSAAIHNREIEKRTKTGQAELSGEEVLEVLAREAKKRKEAAELYEKGNRPELAKKEIAELQIIKKYLPEEMSGAEIEKAVEAAVAKLQPAGAKDLGRVMGEAMKRLEKLGNS</sequence>
<dbReference type="PANTHER" id="PTHR28055:SF1">
    <property type="entry name" value="ALTERED INHERITANCE OF MITOCHONDRIA PROTEIN 41, MITOCHONDRIAL"/>
    <property type="match status" value="1"/>
</dbReference>
<gene>
    <name evidence="1" type="ORF">UY23_C0001G0342</name>
</gene>
<dbReference type="Proteomes" id="UP000034956">
    <property type="component" value="Unassembled WGS sequence"/>
</dbReference>
<evidence type="ECO:0000313" key="2">
    <source>
        <dbReference type="Proteomes" id="UP000034956"/>
    </source>
</evidence>
<name>A0A0G1UC58_9BACT</name>
<dbReference type="Gene3D" id="1.10.10.410">
    <property type="match status" value="1"/>
</dbReference>
<proteinExistence type="predicted"/>
<evidence type="ECO:0008006" key="3">
    <source>
        <dbReference type="Google" id="ProtNLM"/>
    </source>
</evidence>
<accession>A0A0G1UC58</accession>
<evidence type="ECO:0000313" key="1">
    <source>
        <dbReference type="EMBL" id="KKU91736.1"/>
    </source>
</evidence>
<dbReference type="Pfam" id="PF09424">
    <property type="entry name" value="YqeY"/>
    <property type="match status" value="1"/>
</dbReference>
<dbReference type="GO" id="GO:0016884">
    <property type="term" value="F:carbon-nitrogen ligase activity, with glutamine as amido-N-donor"/>
    <property type="evidence" value="ECO:0007669"/>
    <property type="project" value="InterPro"/>
</dbReference>
<comment type="caution">
    <text evidence="1">The sequence shown here is derived from an EMBL/GenBank/DDBJ whole genome shotgun (WGS) entry which is preliminary data.</text>
</comment>
<dbReference type="EMBL" id="LCPF01000001">
    <property type="protein sequence ID" value="KKU91736.1"/>
    <property type="molecule type" value="Genomic_DNA"/>
</dbReference>
<reference evidence="1 2" key="1">
    <citation type="journal article" date="2015" name="Nature">
        <title>rRNA introns, odd ribosomes, and small enigmatic genomes across a large radiation of phyla.</title>
        <authorList>
            <person name="Brown C.T."/>
            <person name="Hug L.A."/>
            <person name="Thomas B.C."/>
            <person name="Sharon I."/>
            <person name="Castelle C.J."/>
            <person name="Singh A."/>
            <person name="Wilkins M.J."/>
            <person name="Williams K.H."/>
            <person name="Banfield J.F."/>
        </authorList>
    </citation>
    <scope>NUCLEOTIDE SEQUENCE [LARGE SCALE GENOMIC DNA]</scope>
</reference>